<keyword evidence="1" id="KW-0812">Transmembrane</keyword>
<feature type="transmembrane region" description="Helical" evidence="1">
    <location>
        <begin position="26"/>
        <end position="45"/>
    </location>
</feature>
<gene>
    <name evidence="2" type="ORF">SAMN05445060_1507</name>
</gene>
<evidence type="ECO:0000313" key="3">
    <source>
        <dbReference type="Proteomes" id="UP000186218"/>
    </source>
</evidence>
<evidence type="ECO:0000256" key="1">
    <source>
        <dbReference type="SAM" id="Phobius"/>
    </source>
</evidence>
<dbReference type="InterPro" id="IPR007313">
    <property type="entry name" value="FxsA"/>
</dbReference>
<keyword evidence="1" id="KW-0472">Membrane</keyword>
<protein>
    <submittedName>
        <fullName evidence="2">UPF0716 protein FxsA</fullName>
    </submittedName>
</protein>
<evidence type="ECO:0000313" key="2">
    <source>
        <dbReference type="EMBL" id="SIR89737.1"/>
    </source>
</evidence>
<reference evidence="2 3" key="1">
    <citation type="submission" date="2017-01" db="EMBL/GenBank/DDBJ databases">
        <authorList>
            <person name="Mah S.A."/>
            <person name="Swanson W.J."/>
            <person name="Moy G.W."/>
            <person name="Vacquier V.D."/>
        </authorList>
    </citation>
    <scope>NUCLEOTIDE SEQUENCE [LARGE SCALE GENOMIC DNA]</scope>
    <source>
        <strain evidence="2 3">CPCC 203464</strain>
    </source>
</reference>
<dbReference type="AlphaFoldDB" id="A0A1N7ENS2"/>
<feature type="transmembrane region" description="Helical" evidence="1">
    <location>
        <begin position="73"/>
        <end position="98"/>
    </location>
</feature>
<proteinExistence type="predicted"/>
<dbReference type="NCBIfam" id="NF008528">
    <property type="entry name" value="PRK11463.1-2"/>
    <property type="match status" value="1"/>
</dbReference>
<name>A0A1N7ENS2_9NOCA</name>
<dbReference type="PANTHER" id="PTHR35335">
    <property type="entry name" value="UPF0716 PROTEIN FXSA"/>
    <property type="match status" value="1"/>
</dbReference>
<keyword evidence="3" id="KW-1185">Reference proteome</keyword>
<sequence length="158" mass="16559">MKLLLFVLYLVVEVSAFVGLAYLVGLPWTILATIATVVIGFWLLARRGASVVADLRRTARGELRPTSSLGDTALLAVSTALMLIPGLVTTVAGILLLIKPVRVALRPVVAAIGARRMARAVDGSRVGYPGFGPTRVTVIDGEVVDPSAGTGPSVRSLR</sequence>
<organism evidence="2 3">
    <name type="scientific">Williamsia sterculiae</name>
    <dbReference type="NCBI Taxonomy" id="1344003"/>
    <lineage>
        <taxon>Bacteria</taxon>
        <taxon>Bacillati</taxon>
        <taxon>Actinomycetota</taxon>
        <taxon>Actinomycetes</taxon>
        <taxon>Mycobacteriales</taxon>
        <taxon>Nocardiaceae</taxon>
        <taxon>Williamsia</taxon>
    </lineage>
</organism>
<dbReference type="EMBL" id="FTNT01000003">
    <property type="protein sequence ID" value="SIR89737.1"/>
    <property type="molecule type" value="Genomic_DNA"/>
</dbReference>
<dbReference type="OrthoDB" id="4559973at2"/>
<dbReference type="RefSeq" id="WP_076478000.1">
    <property type="nucleotide sequence ID" value="NZ_FTNT01000003.1"/>
</dbReference>
<dbReference type="PANTHER" id="PTHR35335:SF1">
    <property type="entry name" value="UPF0716 PROTEIN FXSA"/>
    <property type="match status" value="1"/>
</dbReference>
<keyword evidence="1" id="KW-1133">Transmembrane helix</keyword>
<accession>A0A1N7ENS2</accession>
<dbReference type="GO" id="GO:0016020">
    <property type="term" value="C:membrane"/>
    <property type="evidence" value="ECO:0007669"/>
    <property type="project" value="InterPro"/>
</dbReference>
<dbReference type="STRING" id="1344003.SAMN05445060_1507"/>
<dbReference type="Pfam" id="PF04186">
    <property type="entry name" value="FxsA"/>
    <property type="match status" value="1"/>
</dbReference>
<dbReference type="Proteomes" id="UP000186218">
    <property type="component" value="Unassembled WGS sequence"/>
</dbReference>